<dbReference type="Pfam" id="PF07714">
    <property type="entry name" value="PK_Tyr_Ser-Thr"/>
    <property type="match status" value="1"/>
</dbReference>
<dbReference type="SUPFAM" id="SSF56112">
    <property type="entry name" value="Protein kinase-like (PK-like)"/>
    <property type="match status" value="1"/>
</dbReference>
<gene>
    <name evidence="3" type="ORF">RirG_048290</name>
</gene>
<evidence type="ECO:0000313" key="4">
    <source>
        <dbReference type="Proteomes" id="UP000022910"/>
    </source>
</evidence>
<dbReference type="PROSITE" id="PS50011">
    <property type="entry name" value="PROTEIN_KINASE_DOM"/>
    <property type="match status" value="1"/>
</dbReference>
<dbReference type="Pfam" id="PF08238">
    <property type="entry name" value="Sel1"/>
    <property type="match status" value="6"/>
</dbReference>
<evidence type="ECO:0000256" key="1">
    <source>
        <dbReference type="ARBA" id="ARBA00038101"/>
    </source>
</evidence>
<dbReference type="GO" id="GO:0005524">
    <property type="term" value="F:ATP binding"/>
    <property type="evidence" value="ECO:0007669"/>
    <property type="project" value="InterPro"/>
</dbReference>
<dbReference type="InterPro" id="IPR050767">
    <property type="entry name" value="Sel1_AlgK"/>
</dbReference>
<dbReference type="EMBL" id="JEMT01012731">
    <property type="protein sequence ID" value="EXX74750.1"/>
    <property type="molecule type" value="Genomic_DNA"/>
</dbReference>
<dbReference type="SUPFAM" id="SSF81901">
    <property type="entry name" value="HCP-like"/>
    <property type="match status" value="2"/>
</dbReference>
<accession>A0A015K569</accession>
<sequence length="642" mass="74465">MQAANDLSELIKEAISSNCIKFYEYKNFYNVEKIGKSNSRKIYRTNLKNSEQYFTLKSFDFDDITIKEIIHEFKLHHKIVHRNIIQFFGITDKENENDQLEKYLLVTEYVGDITLQNYLKENYENLTWENKYKLAYQLVCTISYLHDKEIVHCVLNSSNILVYKNNIKLIDFGLSKRIKEASNQHSDLVGMIPYIDPKKFVSIKPYSSNKKSDVYSIGVLLWELSSGQSPFKDEMYDANLATQISQGYREKIVPNTPINYSNLYTECWNCEPDDRPNMDQVIAKLKAIITKSNVIMEDYYQTDINYELNPQLSINNQNYNLDLPHENLSQNIQNFDKINTKEMGPIIQNISKSIFEEDLSIIVDELVDLYFKKANEGKEEMIRRQAIFNCIDNYKLNSQEIYNWLINNQKKSNYIYLLGYFNYQGIEVESNKLKAFELYKKASDLNNSAAQYDLINMYMDGDGINKDHRKAYKLSLKLAKKNYSSGINLLGYCFYNGIGTSVNGYQAFTLYKKVADLENSNGMNNLGLCYDNGIGIEANEQKAFELYQMAANLENSHGLNNLACCYKNGLGTVINYQKAFELYQKAADLGNTYGMYNLGKCYEKGILVKKNINKSIYWYEKSAMQGHGNAQCKLEKLLKNMD</sequence>
<dbReference type="GO" id="GO:0036503">
    <property type="term" value="P:ERAD pathway"/>
    <property type="evidence" value="ECO:0007669"/>
    <property type="project" value="TreeGrafter"/>
</dbReference>
<dbReference type="AlphaFoldDB" id="A0A015K569"/>
<dbReference type="InterPro" id="IPR011009">
    <property type="entry name" value="Kinase-like_dom_sf"/>
</dbReference>
<protein>
    <submittedName>
        <fullName evidence="3">Mkk1p</fullName>
    </submittedName>
</protein>
<proteinExistence type="inferred from homology"/>
<dbReference type="Gene3D" id="1.10.510.10">
    <property type="entry name" value="Transferase(Phosphotransferase) domain 1"/>
    <property type="match status" value="1"/>
</dbReference>
<dbReference type="HOGENOM" id="CLU_000288_7_12_1"/>
<dbReference type="InterPro" id="IPR011990">
    <property type="entry name" value="TPR-like_helical_dom_sf"/>
</dbReference>
<name>A0A015K569_RHIIW</name>
<dbReference type="SMART" id="SM00671">
    <property type="entry name" value="SEL1"/>
    <property type="match status" value="6"/>
</dbReference>
<dbReference type="GO" id="GO:0004672">
    <property type="term" value="F:protein kinase activity"/>
    <property type="evidence" value="ECO:0007669"/>
    <property type="project" value="InterPro"/>
</dbReference>
<dbReference type="GO" id="GO:0005789">
    <property type="term" value="C:endoplasmic reticulum membrane"/>
    <property type="evidence" value="ECO:0007669"/>
    <property type="project" value="TreeGrafter"/>
</dbReference>
<comment type="similarity">
    <text evidence="1">Belongs to the sel-1 family.</text>
</comment>
<comment type="caution">
    <text evidence="3">The sequence shown here is derived from an EMBL/GenBank/DDBJ whole genome shotgun (WGS) entry which is preliminary data.</text>
</comment>
<dbReference type="PANTHER" id="PTHR11102:SF160">
    <property type="entry name" value="ERAD-ASSOCIATED E3 UBIQUITIN-PROTEIN LIGASE COMPONENT HRD3"/>
    <property type="match status" value="1"/>
</dbReference>
<dbReference type="InterPro" id="IPR006597">
    <property type="entry name" value="Sel1-like"/>
</dbReference>
<reference evidence="3 4" key="1">
    <citation type="submission" date="2014-02" db="EMBL/GenBank/DDBJ databases">
        <title>Single nucleus genome sequencing reveals high similarity among nuclei of an endomycorrhizal fungus.</title>
        <authorList>
            <person name="Lin K."/>
            <person name="Geurts R."/>
            <person name="Zhang Z."/>
            <person name="Limpens E."/>
            <person name="Saunders D.G."/>
            <person name="Mu D."/>
            <person name="Pang E."/>
            <person name="Cao H."/>
            <person name="Cha H."/>
            <person name="Lin T."/>
            <person name="Zhou Q."/>
            <person name="Shang Y."/>
            <person name="Li Y."/>
            <person name="Ivanov S."/>
            <person name="Sharma T."/>
            <person name="Velzen R.V."/>
            <person name="Ruijter N.D."/>
            <person name="Aanen D.K."/>
            <person name="Win J."/>
            <person name="Kamoun S."/>
            <person name="Bisseling T."/>
            <person name="Huang S."/>
        </authorList>
    </citation>
    <scope>NUCLEOTIDE SEQUENCE [LARGE SCALE GENOMIC DNA]</scope>
    <source>
        <strain evidence="4">DAOM197198w</strain>
    </source>
</reference>
<dbReference type="PANTHER" id="PTHR11102">
    <property type="entry name" value="SEL-1-LIKE PROTEIN"/>
    <property type="match status" value="1"/>
</dbReference>
<dbReference type="Gene3D" id="1.25.40.10">
    <property type="entry name" value="Tetratricopeptide repeat domain"/>
    <property type="match status" value="2"/>
</dbReference>
<dbReference type="Proteomes" id="UP000022910">
    <property type="component" value="Unassembled WGS sequence"/>
</dbReference>
<dbReference type="InterPro" id="IPR001245">
    <property type="entry name" value="Ser-Thr/Tyr_kinase_cat_dom"/>
</dbReference>
<organism evidence="3 4">
    <name type="scientific">Rhizophagus irregularis (strain DAOM 197198w)</name>
    <name type="common">Glomus intraradices</name>
    <dbReference type="NCBI Taxonomy" id="1432141"/>
    <lineage>
        <taxon>Eukaryota</taxon>
        <taxon>Fungi</taxon>
        <taxon>Fungi incertae sedis</taxon>
        <taxon>Mucoromycota</taxon>
        <taxon>Glomeromycotina</taxon>
        <taxon>Glomeromycetes</taxon>
        <taxon>Glomerales</taxon>
        <taxon>Glomeraceae</taxon>
        <taxon>Rhizophagus</taxon>
    </lineage>
</organism>
<evidence type="ECO:0000259" key="2">
    <source>
        <dbReference type="PROSITE" id="PS50011"/>
    </source>
</evidence>
<evidence type="ECO:0000313" key="3">
    <source>
        <dbReference type="EMBL" id="EXX74750.1"/>
    </source>
</evidence>
<feature type="domain" description="Protein kinase" evidence="2">
    <location>
        <begin position="28"/>
        <end position="289"/>
    </location>
</feature>
<dbReference type="InterPro" id="IPR000719">
    <property type="entry name" value="Prot_kinase_dom"/>
</dbReference>
<dbReference type="PRINTS" id="PR00109">
    <property type="entry name" value="TYRKINASE"/>
</dbReference>
<keyword evidence="4" id="KW-1185">Reference proteome</keyword>